<comment type="caution">
    <text evidence="2">The sequence shown here is derived from an EMBL/GenBank/DDBJ whole genome shotgun (WGS) entry which is preliminary data.</text>
</comment>
<sequence length="454" mass="49800">MIPDPRASRAVLVGLDTYTGMTSLPAAAHGTRRLSKLLRDLWGLPKSHITVLGAEASAAGILSAVRDAAEATRDTLVVYFAGHGLRDQEGENLYLCLAGADPNYPQVGTVAYRDLRRVLRTAGASARYRLTVLDCCYSGLAGAMSPHGRATRDELARALGEPATPDSDPSEDYGDVVLTSAPHNRQSFALPGATYPEATGELIKILERGIPGEGPELSVTLAWQRVRRRLLERGSPAPQQFAQNTVADSLCFPNRAAAAAAPAEVSEESKRYSAELPGISTKIDQTQKNSEGVPSAVLASVPEPDWQPAPVGRWRPEREPRYPGDHAYFKHQYAHRRLLDQAWADLKKEFKTVRRRLQVPFHVRSPASIATWLHQSTGDSRWMVIAESIKSLEDRTEGYVTTVVMDPYAAQVPGGSSQARYQLTMDTVNAYRERADQLRVDINKLTDLHASLQE</sequence>
<dbReference type="RefSeq" id="WP_165344657.1">
    <property type="nucleotide sequence ID" value="NZ_JAAKZX010000231.1"/>
</dbReference>
<evidence type="ECO:0000259" key="1">
    <source>
        <dbReference type="Pfam" id="PF00656"/>
    </source>
</evidence>
<dbReference type="EMBL" id="JAAKZX010000231">
    <property type="protein sequence ID" value="NGO48159.1"/>
    <property type="molecule type" value="Genomic_DNA"/>
</dbReference>
<gene>
    <name evidence="2" type="ORF">G6048_40790</name>
</gene>
<organism evidence="2 3">
    <name type="scientific">Streptomyces ureilyticus</name>
    <dbReference type="NCBI Taxonomy" id="1775131"/>
    <lineage>
        <taxon>Bacteria</taxon>
        <taxon>Bacillati</taxon>
        <taxon>Actinomycetota</taxon>
        <taxon>Actinomycetes</taxon>
        <taxon>Kitasatosporales</taxon>
        <taxon>Streptomycetaceae</taxon>
        <taxon>Streptomyces</taxon>
    </lineage>
</organism>
<dbReference type="InterPro" id="IPR029030">
    <property type="entry name" value="Caspase-like_dom_sf"/>
</dbReference>
<reference evidence="2 3" key="1">
    <citation type="submission" date="2020-02" db="EMBL/GenBank/DDBJ databases">
        <title>Whole-genome analyses of novel actinobacteria.</title>
        <authorList>
            <person name="Sahin N."/>
            <person name="Tokatli A."/>
        </authorList>
    </citation>
    <scope>NUCLEOTIDE SEQUENCE [LARGE SCALE GENOMIC DNA]</scope>
    <source>
        <strain evidence="2 3">YC419</strain>
    </source>
</reference>
<dbReference type="Proteomes" id="UP001518140">
    <property type="component" value="Unassembled WGS sequence"/>
</dbReference>
<feature type="domain" description="Peptidase C14 caspase" evidence="1">
    <location>
        <begin position="9"/>
        <end position="231"/>
    </location>
</feature>
<evidence type="ECO:0000313" key="3">
    <source>
        <dbReference type="Proteomes" id="UP001518140"/>
    </source>
</evidence>
<proteinExistence type="predicted"/>
<dbReference type="Gene3D" id="3.40.50.1460">
    <property type="match status" value="1"/>
</dbReference>
<name>A0ABX0E5L4_9ACTN</name>
<keyword evidence="3" id="KW-1185">Reference proteome</keyword>
<dbReference type="NCBIfam" id="NF047832">
    <property type="entry name" value="caspase_w_EACC1"/>
    <property type="match status" value="1"/>
</dbReference>
<dbReference type="InterPro" id="IPR011600">
    <property type="entry name" value="Pept_C14_caspase"/>
</dbReference>
<evidence type="ECO:0000313" key="2">
    <source>
        <dbReference type="EMBL" id="NGO48159.1"/>
    </source>
</evidence>
<protein>
    <submittedName>
        <fullName evidence="2">Caspase family protein</fullName>
    </submittedName>
</protein>
<accession>A0ABX0E5L4</accession>
<dbReference type="Pfam" id="PF00656">
    <property type="entry name" value="Peptidase_C14"/>
    <property type="match status" value="1"/>
</dbReference>
<dbReference type="SUPFAM" id="SSF52129">
    <property type="entry name" value="Caspase-like"/>
    <property type="match status" value="1"/>
</dbReference>